<dbReference type="Proteomes" id="UP000702425">
    <property type="component" value="Unassembled WGS sequence"/>
</dbReference>
<protein>
    <submittedName>
        <fullName evidence="1">Uncharacterized protein</fullName>
    </submittedName>
</protein>
<evidence type="ECO:0000313" key="1">
    <source>
        <dbReference type="EMBL" id="NQE38196.1"/>
    </source>
</evidence>
<keyword evidence="2" id="KW-1185">Reference proteome</keyword>
<organism evidence="1 2">
    <name type="scientific">Microcoleus asticus IPMA8</name>
    <dbReference type="NCBI Taxonomy" id="2563858"/>
    <lineage>
        <taxon>Bacteria</taxon>
        <taxon>Bacillati</taxon>
        <taxon>Cyanobacteriota</taxon>
        <taxon>Cyanophyceae</taxon>
        <taxon>Oscillatoriophycideae</taxon>
        <taxon>Oscillatoriales</taxon>
        <taxon>Microcoleaceae</taxon>
        <taxon>Microcoleus</taxon>
        <taxon>Microcoleus asticus</taxon>
    </lineage>
</organism>
<evidence type="ECO:0000313" key="2">
    <source>
        <dbReference type="Proteomes" id="UP000702425"/>
    </source>
</evidence>
<sequence length="75" mass="8723">MQTQQTHIALSDLRLQVDAARINLENLKAQQVQHLAKARSEVQTVDGGIAQWKANEREFGIYKMWQSFQIFPKLR</sequence>
<gene>
    <name evidence="1" type="ORF">E5S67_05981</name>
</gene>
<dbReference type="EMBL" id="SRRZ01000189">
    <property type="protein sequence ID" value="NQE38196.1"/>
    <property type="molecule type" value="Genomic_DNA"/>
</dbReference>
<reference evidence="1 2" key="1">
    <citation type="journal article" date="2020" name="Sci. Rep.">
        <title>A novel cyanobacterial geosmin producer, revising GeoA distribution and dispersion patterns in Bacteria.</title>
        <authorList>
            <person name="Churro C."/>
            <person name="Semedo-Aguiar A.P."/>
            <person name="Silva A.D."/>
            <person name="Pereira-Leal J.B."/>
            <person name="Leite R.B."/>
        </authorList>
    </citation>
    <scope>NUCLEOTIDE SEQUENCE [LARGE SCALE GENOMIC DNA]</scope>
    <source>
        <strain evidence="1 2">IPMA8</strain>
    </source>
</reference>
<accession>A0ABX2D6J7</accession>
<proteinExistence type="predicted"/>
<dbReference type="RefSeq" id="WP_172192772.1">
    <property type="nucleotide sequence ID" value="NZ_CAWPPK010000100.1"/>
</dbReference>
<comment type="caution">
    <text evidence="1">The sequence shown here is derived from an EMBL/GenBank/DDBJ whole genome shotgun (WGS) entry which is preliminary data.</text>
</comment>
<name>A0ABX2D6J7_9CYAN</name>